<evidence type="ECO:0000256" key="1">
    <source>
        <dbReference type="ARBA" id="ARBA00000085"/>
    </source>
</evidence>
<gene>
    <name evidence="10" type="ORF">VB854_30600</name>
</gene>
<dbReference type="Pfam" id="PF00072">
    <property type="entry name" value="Response_reg"/>
    <property type="match status" value="1"/>
</dbReference>
<dbReference type="Pfam" id="PF00512">
    <property type="entry name" value="HisKA"/>
    <property type="match status" value="1"/>
</dbReference>
<feature type="domain" description="Response regulatory" evidence="9">
    <location>
        <begin position="10"/>
        <end position="126"/>
    </location>
</feature>
<dbReference type="SUPFAM" id="SSF52172">
    <property type="entry name" value="CheY-like"/>
    <property type="match status" value="1"/>
</dbReference>
<evidence type="ECO:0000256" key="7">
    <source>
        <dbReference type="SAM" id="Coils"/>
    </source>
</evidence>
<dbReference type="Gene3D" id="3.30.565.10">
    <property type="entry name" value="Histidine kinase-like ATPase, C-terminal domain"/>
    <property type="match status" value="1"/>
</dbReference>
<evidence type="ECO:0000259" key="9">
    <source>
        <dbReference type="PROSITE" id="PS50110"/>
    </source>
</evidence>
<dbReference type="SMART" id="SM00388">
    <property type="entry name" value="HisKA"/>
    <property type="match status" value="1"/>
</dbReference>
<keyword evidence="5" id="KW-0902">Two-component regulatory system</keyword>
<keyword evidence="7" id="KW-0175">Coiled coil</keyword>
<feature type="modified residue" description="4-aspartylphosphate" evidence="6">
    <location>
        <position position="59"/>
    </location>
</feature>
<evidence type="ECO:0000256" key="4">
    <source>
        <dbReference type="ARBA" id="ARBA00022777"/>
    </source>
</evidence>
<evidence type="ECO:0000313" key="10">
    <source>
        <dbReference type="EMBL" id="MEA5523289.1"/>
    </source>
</evidence>
<dbReference type="Proteomes" id="UP001301728">
    <property type="component" value="Unassembled WGS sequence"/>
</dbReference>
<dbReference type="InterPro" id="IPR003661">
    <property type="entry name" value="HisK_dim/P_dom"/>
</dbReference>
<dbReference type="PROSITE" id="PS50109">
    <property type="entry name" value="HIS_KIN"/>
    <property type="match status" value="1"/>
</dbReference>
<name>A0ABU5U7Z9_9CYAN</name>
<dbReference type="SMART" id="SM00387">
    <property type="entry name" value="HATPase_c"/>
    <property type="match status" value="1"/>
</dbReference>
<keyword evidence="11" id="KW-1185">Reference proteome</keyword>
<dbReference type="EMBL" id="JAYGHT010000210">
    <property type="protein sequence ID" value="MEA5523289.1"/>
    <property type="molecule type" value="Genomic_DNA"/>
</dbReference>
<evidence type="ECO:0000259" key="8">
    <source>
        <dbReference type="PROSITE" id="PS50109"/>
    </source>
</evidence>
<keyword evidence="4 10" id="KW-0418">Kinase</keyword>
<comment type="catalytic activity">
    <reaction evidence="1">
        <text>ATP + protein L-histidine = ADP + protein N-phospho-L-histidine.</text>
        <dbReference type="EC" id="2.7.13.3"/>
    </reaction>
</comment>
<sequence>MIQSSIQQADILIVDDTPENLRLLSSMLEEKGYKVRKATNGKQALKAIEALAPDLILLDIMMPEMSGYQIAQYLKGLPKTHDIPIIFLSALNDTMDKVMAFDVGGVDYITKPFQVQEVLVRVRTQITLREQQKQLIEQNKQLQKEIKERQKIESALRVYIHAVSHDLRNPVTGMLIVLKNLLTLESSPKLTVPRNIVEQMANSCDRQLNLINSLVETSDISLEGISLHCQPLDLIPFTQQLIAEWQPFFDKNRVNFQEKIPSVLPLVQADSTQLWRVFDNLFSNAIKYNPPGLTLTLSAELITDKKAKKKTENWVKYTISDDGVGINSEDSKELFELYKRGKNVGKIKGLGLGLYLCQQIINAHGGKIGVIANENSGASFWFTLPVLKPEDS</sequence>
<evidence type="ECO:0000313" key="11">
    <source>
        <dbReference type="Proteomes" id="UP001301728"/>
    </source>
</evidence>
<comment type="caution">
    <text evidence="10">The sequence shown here is derived from an EMBL/GenBank/DDBJ whole genome shotgun (WGS) entry which is preliminary data.</text>
</comment>
<dbReference type="Gene3D" id="3.40.50.2300">
    <property type="match status" value="1"/>
</dbReference>
<dbReference type="CDD" id="cd00082">
    <property type="entry name" value="HisKA"/>
    <property type="match status" value="1"/>
</dbReference>
<evidence type="ECO:0000256" key="3">
    <source>
        <dbReference type="ARBA" id="ARBA00022553"/>
    </source>
</evidence>
<evidence type="ECO:0000256" key="6">
    <source>
        <dbReference type="PROSITE-ProRule" id="PRU00169"/>
    </source>
</evidence>
<dbReference type="PANTHER" id="PTHR43547">
    <property type="entry name" value="TWO-COMPONENT HISTIDINE KINASE"/>
    <property type="match status" value="1"/>
</dbReference>
<dbReference type="PRINTS" id="PR00344">
    <property type="entry name" value="BCTRLSENSOR"/>
</dbReference>
<dbReference type="PANTHER" id="PTHR43547:SF2">
    <property type="entry name" value="HYBRID SIGNAL TRANSDUCTION HISTIDINE KINASE C"/>
    <property type="match status" value="1"/>
</dbReference>
<dbReference type="SUPFAM" id="SSF55874">
    <property type="entry name" value="ATPase domain of HSP90 chaperone/DNA topoisomerase II/histidine kinase"/>
    <property type="match status" value="1"/>
</dbReference>
<accession>A0ABU5U7Z9</accession>
<dbReference type="SMART" id="SM00448">
    <property type="entry name" value="REC"/>
    <property type="match status" value="1"/>
</dbReference>
<evidence type="ECO:0000256" key="5">
    <source>
        <dbReference type="ARBA" id="ARBA00023012"/>
    </source>
</evidence>
<dbReference type="InterPro" id="IPR005467">
    <property type="entry name" value="His_kinase_dom"/>
</dbReference>
<keyword evidence="4 10" id="KW-0808">Transferase</keyword>
<dbReference type="Pfam" id="PF02518">
    <property type="entry name" value="HATPase_c"/>
    <property type="match status" value="1"/>
</dbReference>
<dbReference type="InterPro" id="IPR011006">
    <property type="entry name" value="CheY-like_superfamily"/>
</dbReference>
<reference evidence="10 11" key="1">
    <citation type="submission" date="2023-12" db="EMBL/GenBank/DDBJ databases">
        <title>Baltic Sea Cyanobacteria.</title>
        <authorList>
            <person name="Delbaje E."/>
            <person name="Fewer D.P."/>
            <person name="Shishido T.K."/>
        </authorList>
    </citation>
    <scope>NUCLEOTIDE SEQUENCE [LARGE SCALE GENOMIC DNA]</scope>
    <source>
        <strain evidence="10 11">CCNP 1315</strain>
    </source>
</reference>
<dbReference type="Gene3D" id="1.10.287.130">
    <property type="match status" value="1"/>
</dbReference>
<dbReference type="CDD" id="cd00075">
    <property type="entry name" value="HATPase"/>
    <property type="match status" value="1"/>
</dbReference>
<dbReference type="GO" id="GO:0016301">
    <property type="term" value="F:kinase activity"/>
    <property type="evidence" value="ECO:0007669"/>
    <property type="project" value="UniProtKB-KW"/>
</dbReference>
<proteinExistence type="predicted"/>
<dbReference type="InterPro" id="IPR003594">
    <property type="entry name" value="HATPase_dom"/>
</dbReference>
<dbReference type="InterPro" id="IPR004358">
    <property type="entry name" value="Sig_transdc_His_kin-like_C"/>
</dbReference>
<feature type="coiled-coil region" evidence="7">
    <location>
        <begin position="125"/>
        <end position="155"/>
    </location>
</feature>
<organism evidence="10 11">
    <name type="scientific">Limnoraphis robusta CCNP1315</name>
    <dbReference type="NCBI Taxonomy" id="3110306"/>
    <lineage>
        <taxon>Bacteria</taxon>
        <taxon>Bacillati</taxon>
        <taxon>Cyanobacteriota</taxon>
        <taxon>Cyanophyceae</taxon>
        <taxon>Oscillatoriophycideae</taxon>
        <taxon>Oscillatoriales</taxon>
        <taxon>Sirenicapillariaceae</taxon>
        <taxon>Limnoraphis</taxon>
    </lineage>
</organism>
<dbReference type="PROSITE" id="PS50110">
    <property type="entry name" value="RESPONSE_REGULATORY"/>
    <property type="match status" value="1"/>
</dbReference>
<dbReference type="InterPro" id="IPR001789">
    <property type="entry name" value="Sig_transdc_resp-reg_receiver"/>
</dbReference>
<dbReference type="CDD" id="cd19920">
    <property type="entry name" value="REC_PA4781-like"/>
    <property type="match status" value="1"/>
</dbReference>
<dbReference type="RefSeq" id="WP_323272724.1">
    <property type="nucleotide sequence ID" value="NZ_JAYGHT010000210.1"/>
</dbReference>
<dbReference type="EC" id="2.7.13.3" evidence="2"/>
<keyword evidence="3 6" id="KW-0597">Phosphoprotein</keyword>
<feature type="domain" description="Histidine kinase" evidence="8">
    <location>
        <begin position="162"/>
        <end position="388"/>
    </location>
</feature>
<dbReference type="InterPro" id="IPR036890">
    <property type="entry name" value="HATPase_C_sf"/>
</dbReference>
<protein>
    <recommendedName>
        <fullName evidence="2">histidine kinase</fullName>
        <ecNumber evidence="2">2.7.13.3</ecNumber>
    </recommendedName>
</protein>
<evidence type="ECO:0000256" key="2">
    <source>
        <dbReference type="ARBA" id="ARBA00012438"/>
    </source>
</evidence>